<dbReference type="EMBL" id="CP073347">
    <property type="protein sequence ID" value="UTW11995.1"/>
    <property type="molecule type" value="Genomic_DNA"/>
</dbReference>
<keyword evidence="3" id="KW-1185">Reference proteome</keyword>
<protein>
    <recommendedName>
        <fullName evidence="1">AtuA-like ferredoxin-fold domain-containing protein</fullName>
    </recommendedName>
</protein>
<name>A0ABY5HI81_9GAMM</name>
<proteinExistence type="predicted"/>
<dbReference type="RefSeq" id="WP_255854043.1">
    <property type="nucleotide sequence ID" value="NZ_CP073347.1"/>
</dbReference>
<dbReference type="PANTHER" id="PTHR47472">
    <property type="entry name" value="PROPIONYL-COA CARBOXYLASE"/>
    <property type="match status" value="1"/>
</dbReference>
<dbReference type="InterPro" id="IPR056362">
    <property type="entry name" value="AtuA-like_ferredoxin_dom"/>
</dbReference>
<feature type="domain" description="AtuA-like ferredoxin-fold" evidence="1">
    <location>
        <begin position="8"/>
        <end position="106"/>
    </location>
</feature>
<dbReference type="PANTHER" id="PTHR47472:SF1">
    <property type="entry name" value="DUF1446-DOMAIN-CONTAINING PROTEIN"/>
    <property type="match status" value="1"/>
</dbReference>
<sequence length="115" mass="12985">MSTPLIEVPLHSVAHARAGDKGNRLNISLVPYEAELWPWLQEQVTENFVLAGFADRAPSQVKRYLLPHLHAMNFVLDDVLEGGVNRALTLDRHGKTLSFLLLSLPVRVPEQLIRR</sequence>
<dbReference type="Proteomes" id="UP001058461">
    <property type="component" value="Chromosome"/>
</dbReference>
<dbReference type="Pfam" id="PF23544">
    <property type="entry name" value="AtuA_ferredoxin"/>
    <property type="match status" value="1"/>
</dbReference>
<evidence type="ECO:0000313" key="3">
    <source>
        <dbReference type="Proteomes" id="UP001058461"/>
    </source>
</evidence>
<accession>A0ABY5HI81</accession>
<evidence type="ECO:0000313" key="2">
    <source>
        <dbReference type="EMBL" id="UTW11995.1"/>
    </source>
</evidence>
<evidence type="ECO:0000259" key="1">
    <source>
        <dbReference type="Pfam" id="PF23544"/>
    </source>
</evidence>
<gene>
    <name evidence="2" type="ORF">KDW95_22645</name>
</gene>
<reference evidence="2" key="1">
    <citation type="submission" date="2021-04" db="EMBL/GenBank/DDBJ databases">
        <title>Oceanospirillales bacteria with DddD are important DMSP degraders in coastal seawater.</title>
        <authorList>
            <person name="Liu J."/>
        </authorList>
    </citation>
    <scope>NUCLEOTIDE SEQUENCE</scope>
    <source>
        <strain evidence="2">D13-1</strain>
    </source>
</reference>
<organism evidence="2 3">
    <name type="scientific">Marinobacterium rhizophilum</name>
    <dbReference type="NCBI Taxonomy" id="420402"/>
    <lineage>
        <taxon>Bacteria</taxon>
        <taxon>Pseudomonadati</taxon>
        <taxon>Pseudomonadota</taxon>
        <taxon>Gammaproteobacteria</taxon>
        <taxon>Oceanospirillales</taxon>
        <taxon>Oceanospirillaceae</taxon>
        <taxon>Marinobacterium</taxon>
    </lineage>
</organism>